<dbReference type="Proteomes" id="UP000295136">
    <property type="component" value="Unassembled WGS sequence"/>
</dbReference>
<accession>A0A4R5FN76</accession>
<keyword evidence="2" id="KW-1185">Reference proteome</keyword>
<dbReference type="EMBL" id="SMLD01000034">
    <property type="protein sequence ID" value="TDE54088.1"/>
    <property type="molecule type" value="Genomic_DNA"/>
</dbReference>
<organism evidence="1 2">
    <name type="scientific">Nonomuraea mesophila</name>
    <dbReference type="NCBI Taxonomy" id="2530382"/>
    <lineage>
        <taxon>Bacteria</taxon>
        <taxon>Bacillati</taxon>
        <taxon>Actinomycetota</taxon>
        <taxon>Actinomycetes</taxon>
        <taxon>Streptosporangiales</taxon>
        <taxon>Streptosporangiaceae</taxon>
        <taxon>Nonomuraea</taxon>
    </lineage>
</organism>
<protein>
    <submittedName>
        <fullName evidence="1">DUF4331 domain-containing protein</fullName>
    </submittedName>
</protein>
<name>A0A4R5FN76_9ACTN</name>
<evidence type="ECO:0000313" key="2">
    <source>
        <dbReference type="Proteomes" id="UP000295136"/>
    </source>
</evidence>
<dbReference type="AlphaFoldDB" id="A0A4R5FN76"/>
<dbReference type="InterPro" id="IPR025566">
    <property type="entry name" value="DUF4331"/>
</dbReference>
<gene>
    <name evidence="1" type="ORF">E1295_15725</name>
</gene>
<proteinExistence type="predicted"/>
<evidence type="ECO:0000313" key="1">
    <source>
        <dbReference type="EMBL" id="TDE54088.1"/>
    </source>
</evidence>
<dbReference type="RefSeq" id="WP_132631016.1">
    <property type="nucleotide sequence ID" value="NZ_SMLD01000034.1"/>
</dbReference>
<dbReference type="Pfam" id="PF14224">
    <property type="entry name" value="DUF4331"/>
    <property type="match status" value="2"/>
</dbReference>
<sequence length="338" mass="36397">MSHHLDSPLARQDKRLDISDVYLFRGTSGTVFVINVNPLSGTDGFHPEAMYEFNIDVDGDAVQDITFRATFGAREADGRQAIELRRLDGPDARDRFAAGTAVASGWTEEEITGKDGVRVWAGPAGDPFFIEGSVVTAVVKAVATGTPPDLGGWDRGNAANVFSGTNVSAIVLEVPDAAFGTASIGFWGTSVLATDAGGWRQINRCAQPLVNTIFNPDDTERSSEYNTTQPVQDHAIYGALVEKLTADVVGAMGTHPDPAVHGRHVRDLIFPDILRYELGTAPEFTVDRRNGRNLTDCTPEVMFELVLNTPFDMGLDPGSATGTLRADFPYLSKPLPQS</sequence>
<comment type="caution">
    <text evidence="1">The sequence shown here is derived from an EMBL/GenBank/DDBJ whole genome shotgun (WGS) entry which is preliminary data.</text>
</comment>
<reference evidence="1 2" key="1">
    <citation type="submission" date="2019-03" db="EMBL/GenBank/DDBJ databases">
        <title>Draft genome sequences of novel Actinobacteria.</title>
        <authorList>
            <person name="Sahin N."/>
            <person name="Ay H."/>
            <person name="Saygin H."/>
        </authorList>
    </citation>
    <scope>NUCLEOTIDE SEQUENCE [LARGE SCALE GENOMIC DNA]</scope>
    <source>
        <strain evidence="1 2">6K102</strain>
    </source>
</reference>